<evidence type="ECO:0000313" key="13">
    <source>
        <dbReference type="Proteomes" id="UP000275199"/>
    </source>
</evidence>
<keyword evidence="12" id="KW-0969">Cilium</keyword>
<protein>
    <recommendedName>
        <fullName evidence="4">Flagellar assembly protein FliH</fullName>
    </recommendedName>
</protein>
<sequence>MSSKKSESELLRGGQVEAFSLWDLPSFDTASHQVALERDDAEPESETEGEDSLAEVEEEIEEVKPFTVEELEQIRQEAYNDGFSTGEKDGFHAGQLKAQQEARTALEARLAELEKLMTQLMSPMQAQDEQIEDMLLHMLKAMLREVLQREMSTDQTQVLQVLRGALKTLPVGAGNIRIYLNPADFDAIKALRERHEETWRLLEDDSLMAGGCRVETEHSQVDATLETRMQQLIAQLYEERQEQRAHPPEADISITPSEKGEEARDGGDHESA</sequence>
<organism evidence="12 13">
    <name type="scientific">Pseudomonas neustonica</name>
    <dbReference type="NCBI Taxonomy" id="2487346"/>
    <lineage>
        <taxon>Bacteria</taxon>
        <taxon>Pseudomonadati</taxon>
        <taxon>Pseudomonadota</taxon>
        <taxon>Gammaproteobacteria</taxon>
        <taxon>Pseudomonadales</taxon>
        <taxon>Pseudomonadaceae</taxon>
        <taxon>Pseudomonas</taxon>
    </lineage>
</organism>
<proteinExistence type="inferred from homology"/>
<feature type="region of interest" description="Disordered" evidence="10">
    <location>
        <begin position="239"/>
        <end position="272"/>
    </location>
</feature>
<dbReference type="InterPro" id="IPR018035">
    <property type="entry name" value="Flagellar_FliH/T3SS_HrpE"/>
</dbReference>
<dbReference type="Pfam" id="PF02108">
    <property type="entry name" value="FliH"/>
    <property type="match status" value="1"/>
</dbReference>
<evidence type="ECO:0000256" key="9">
    <source>
        <dbReference type="ARBA" id="ARBA00023225"/>
    </source>
</evidence>
<dbReference type="PANTHER" id="PTHR34982:SF1">
    <property type="entry name" value="FLAGELLAR ASSEMBLY PROTEIN FLIH"/>
    <property type="match status" value="1"/>
</dbReference>
<dbReference type="PRINTS" id="PR01003">
    <property type="entry name" value="FLGFLIH"/>
</dbReference>
<evidence type="ECO:0000313" key="12">
    <source>
        <dbReference type="EMBL" id="ROZ88340.1"/>
    </source>
</evidence>
<dbReference type="PANTHER" id="PTHR34982">
    <property type="entry name" value="YOP PROTEINS TRANSLOCATION PROTEIN L"/>
    <property type="match status" value="1"/>
</dbReference>
<keyword evidence="12" id="KW-0282">Flagellum</keyword>
<evidence type="ECO:0000256" key="10">
    <source>
        <dbReference type="SAM" id="MobiDB-lite"/>
    </source>
</evidence>
<feature type="domain" description="Flagellar assembly protein FliH/Type III secretion system HrpE" evidence="11">
    <location>
        <begin position="109"/>
        <end position="232"/>
    </location>
</feature>
<evidence type="ECO:0000256" key="4">
    <source>
        <dbReference type="ARBA" id="ARBA00016507"/>
    </source>
</evidence>
<dbReference type="SUPFAM" id="SSF160527">
    <property type="entry name" value="V-type ATPase subunit E-like"/>
    <property type="match status" value="1"/>
</dbReference>
<feature type="region of interest" description="Disordered" evidence="10">
    <location>
        <begin position="32"/>
        <end position="55"/>
    </location>
</feature>
<name>A0ABX9XN23_9PSED</name>
<keyword evidence="9" id="KW-1006">Bacterial flagellum protein export</keyword>
<keyword evidence="8" id="KW-0653">Protein transport</keyword>
<dbReference type="RefSeq" id="WP_123887776.1">
    <property type="nucleotide sequence ID" value="NZ_JBPYCX010000002.1"/>
</dbReference>
<dbReference type="Proteomes" id="UP000275199">
    <property type="component" value="Unassembled WGS sequence"/>
</dbReference>
<evidence type="ECO:0000256" key="8">
    <source>
        <dbReference type="ARBA" id="ARBA00022927"/>
    </source>
</evidence>
<dbReference type="NCBIfam" id="NF004269">
    <property type="entry name" value="PRK05687.1-5"/>
    <property type="match status" value="1"/>
</dbReference>
<evidence type="ECO:0000256" key="2">
    <source>
        <dbReference type="ARBA" id="ARBA00004496"/>
    </source>
</evidence>
<evidence type="ECO:0000256" key="7">
    <source>
        <dbReference type="ARBA" id="ARBA00022795"/>
    </source>
</evidence>
<evidence type="ECO:0000259" key="11">
    <source>
        <dbReference type="Pfam" id="PF02108"/>
    </source>
</evidence>
<evidence type="ECO:0000256" key="6">
    <source>
        <dbReference type="ARBA" id="ARBA00022490"/>
    </source>
</evidence>
<accession>A0ABX9XN23</accession>
<keyword evidence="5" id="KW-0813">Transport</keyword>
<dbReference type="InterPro" id="IPR051472">
    <property type="entry name" value="T3SS_Stator/FliH"/>
</dbReference>
<gene>
    <name evidence="12" type="primary">fliH</name>
    <name evidence="12" type="ORF">EF096_01220</name>
</gene>
<evidence type="ECO:0000256" key="1">
    <source>
        <dbReference type="ARBA" id="ARBA00003041"/>
    </source>
</evidence>
<keyword evidence="7" id="KW-1005">Bacterial flagellum biogenesis</keyword>
<comment type="function">
    <text evidence="1">Needed for flagellar regrowth and assembly.</text>
</comment>
<feature type="compositionally biased region" description="Basic and acidic residues" evidence="10">
    <location>
        <begin position="239"/>
        <end position="249"/>
    </location>
</feature>
<comment type="similarity">
    <text evidence="3">Belongs to the FliH family.</text>
</comment>
<reference evidence="12 13" key="1">
    <citation type="submission" date="2018-11" db="EMBL/GenBank/DDBJ databases">
        <authorList>
            <person name="Jang G.I."/>
            <person name="Hwang C.Y."/>
        </authorList>
    </citation>
    <scope>NUCLEOTIDE SEQUENCE [LARGE SCALE GENOMIC DNA]</scope>
    <source>
        <strain evidence="12 13">SSM26</strain>
    </source>
</reference>
<keyword evidence="6" id="KW-0963">Cytoplasm</keyword>
<keyword evidence="12" id="KW-0966">Cell projection</keyword>
<keyword evidence="13" id="KW-1185">Reference proteome</keyword>
<evidence type="ECO:0000256" key="5">
    <source>
        <dbReference type="ARBA" id="ARBA00022448"/>
    </source>
</evidence>
<feature type="compositionally biased region" description="Acidic residues" evidence="10">
    <location>
        <begin position="39"/>
        <end position="55"/>
    </location>
</feature>
<comment type="subcellular location">
    <subcellularLocation>
        <location evidence="2">Cytoplasm</location>
    </subcellularLocation>
</comment>
<feature type="compositionally biased region" description="Basic and acidic residues" evidence="10">
    <location>
        <begin position="258"/>
        <end position="272"/>
    </location>
</feature>
<dbReference type="EMBL" id="RKKU01000001">
    <property type="protein sequence ID" value="ROZ88340.1"/>
    <property type="molecule type" value="Genomic_DNA"/>
</dbReference>
<evidence type="ECO:0000256" key="3">
    <source>
        <dbReference type="ARBA" id="ARBA00006602"/>
    </source>
</evidence>
<dbReference type="InterPro" id="IPR000563">
    <property type="entry name" value="Flag_FliH"/>
</dbReference>
<comment type="caution">
    <text evidence="12">The sequence shown here is derived from an EMBL/GenBank/DDBJ whole genome shotgun (WGS) entry which is preliminary data.</text>
</comment>